<feature type="non-terminal residue" evidence="2">
    <location>
        <position position="69"/>
    </location>
</feature>
<proteinExistence type="predicted"/>
<sequence>MDTKEESVRLLSTGREEDFETHYKELGISYCTMAPRNAPVRMGDHEDVVRSEPPSCRGHPPPTRPPTQY</sequence>
<dbReference type="EMBL" id="KN823379">
    <property type="protein sequence ID" value="KIO17482.1"/>
    <property type="molecule type" value="Genomic_DNA"/>
</dbReference>
<gene>
    <name evidence="2" type="ORF">M407DRAFT_246731</name>
</gene>
<feature type="region of interest" description="Disordered" evidence="1">
    <location>
        <begin position="43"/>
        <end position="69"/>
    </location>
</feature>
<dbReference type="HOGENOM" id="CLU_204268_0_0_1"/>
<accession>A0A0C3L7K2</accession>
<feature type="compositionally biased region" description="Pro residues" evidence="1">
    <location>
        <begin position="59"/>
        <end position="69"/>
    </location>
</feature>
<dbReference type="AlphaFoldDB" id="A0A0C3L7K2"/>
<evidence type="ECO:0000313" key="2">
    <source>
        <dbReference type="EMBL" id="KIO17482.1"/>
    </source>
</evidence>
<evidence type="ECO:0000313" key="3">
    <source>
        <dbReference type="Proteomes" id="UP000054248"/>
    </source>
</evidence>
<dbReference type="Proteomes" id="UP000054248">
    <property type="component" value="Unassembled WGS sequence"/>
</dbReference>
<protein>
    <submittedName>
        <fullName evidence="2">Uncharacterized protein</fullName>
    </submittedName>
</protein>
<keyword evidence="3" id="KW-1185">Reference proteome</keyword>
<reference evidence="3" key="2">
    <citation type="submission" date="2015-01" db="EMBL/GenBank/DDBJ databases">
        <title>Evolutionary Origins and Diversification of the Mycorrhizal Mutualists.</title>
        <authorList>
            <consortium name="DOE Joint Genome Institute"/>
            <consortium name="Mycorrhizal Genomics Consortium"/>
            <person name="Kohler A."/>
            <person name="Kuo A."/>
            <person name="Nagy L.G."/>
            <person name="Floudas D."/>
            <person name="Copeland A."/>
            <person name="Barry K.W."/>
            <person name="Cichocki N."/>
            <person name="Veneault-Fourrey C."/>
            <person name="LaButti K."/>
            <person name="Lindquist E.A."/>
            <person name="Lipzen A."/>
            <person name="Lundell T."/>
            <person name="Morin E."/>
            <person name="Murat C."/>
            <person name="Riley R."/>
            <person name="Ohm R."/>
            <person name="Sun H."/>
            <person name="Tunlid A."/>
            <person name="Henrissat B."/>
            <person name="Grigoriev I.V."/>
            <person name="Hibbett D.S."/>
            <person name="Martin F."/>
        </authorList>
    </citation>
    <scope>NUCLEOTIDE SEQUENCE [LARGE SCALE GENOMIC DNA]</scope>
    <source>
        <strain evidence="3">MUT 4182</strain>
    </source>
</reference>
<reference evidence="2 3" key="1">
    <citation type="submission" date="2014-04" db="EMBL/GenBank/DDBJ databases">
        <authorList>
            <consortium name="DOE Joint Genome Institute"/>
            <person name="Kuo A."/>
            <person name="Girlanda M."/>
            <person name="Perotto S."/>
            <person name="Kohler A."/>
            <person name="Nagy L.G."/>
            <person name="Floudas D."/>
            <person name="Copeland A."/>
            <person name="Barry K.W."/>
            <person name="Cichocki N."/>
            <person name="Veneault-Fourrey C."/>
            <person name="LaButti K."/>
            <person name="Lindquist E.A."/>
            <person name="Lipzen A."/>
            <person name="Lundell T."/>
            <person name="Morin E."/>
            <person name="Murat C."/>
            <person name="Sun H."/>
            <person name="Tunlid A."/>
            <person name="Henrissat B."/>
            <person name="Grigoriev I.V."/>
            <person name="Hibbett D.S."/>
            <person name="Martin F."/>
            <person name="Nordberg H.P."/>
            <person name="Cantor M.N."/>
            <person name="Hua S.X."/>
        </authorList>
    </citation>
    <scope>NUCLEOTIDE SEQUENCE [LARGE SCALE GENOMIC DNA]</scope>
    <source>
        <strain evidence="2 3">MUT 4182</strain>
    </source>
</reference>
<organism evidence="2 3">
    <name type="scientific">Tulasnella calospora MUT 4182</name>
    <dbReference type="NCBI Taxonomy" id="1051891"/>
    <lineage>
        <taxon>Eukaryota</taxon>
        <taxon>Fungi</taxon>
        <taxon>Dikarya</taxon>
        <taxon>Basidiomycota</taxon>
        <taxon>Agaricomycotina</taxon>
        <taxon>Agaricomycetes</taxon>
        <taxon>Cantharellales</taxon>
        <taxon>Tulasnellaceae</taxon>
        <taxon>Tulasnella</taxon>
    </lineage>
</organism>
<evidence type="ECO:0000256" key="1">
    <source>
        <dbReference type="SAM" id="MobiDB-lite"/>
    </source>
</evidence>
<name>A0A0C3L7K2_9AGAM</name>